<keyword evidence="1" id="KW-0472">Membrane</keyword>
<accession>A0A6J6SYT7</accession>
<gene>
    <name evidence="2" type="ORF">UFOPK2788_00722</name>
</gene>
<evidence type="ECO:0000313" key="2">
    <source>
        <dbReference type="EMBL" id="CAB4739964.1"/>
    </source>
</evidence>
<reference evidence="2" key="1">
    <citation type="submission" date="2020-05" db="EMBL/GenBank/DDBJ databases">
        <authorList>
            <person name="Chiriac C."/>
            <person name="Salcher M."/>
            <person name="Ghai R."/>
            <person name="Kavagutti S V."/>
        </authorList>
    </citation>
    <scope>NUCLEOTIDE SEQUENCE</scope>
</reference>
<dbReference type="AlphaFoldDB" id="A0A6J6SYT7"/>
<name>A0A6J6SYT7_9ZZZZ</name>
<protein>
    <submittedName>
        <fullName evidence="2">Unannotated protein</fullName>
    </submittedName>
</protein>
<dbReference type="EMBL" id="CAEZYV010000104">
    <property type="protein sequence ID" value="CAB4739964.1"/>
    <property type="molecule type" value="Genomic_DNA"/>
</dbReference>
<evidence type="ECO:0000256" key="1">
    <source>
        <dbReference type="SAM" id="Phobius"/>
    </source>
</evidence>
<keyword evidence="1" id="KW-0812">Transmembrane</keyword>
<organism evidence="2">
    <name type="scientific">freshwater metagenome</name>
    <dbReference type="NCBI Taxonomy" id="449393"/>
    <lineage>
        <taxon>unclassified sequences</taxon>
        <taxon>metagenomes</taxon>
        <taxon>ecological metagenomes</taxon>
    </lineage>
</organism>
<proteinExistence type="predicted"/>
<sequence length="156" mass="16523">MFGKFLEEERGSISVLISGLYILALILSVGIIDISDSFLAKRELLQIGEDAVLVASHSLDENRYYLDAPSAMSFSNPRVPIDCAAAAIVFNAEISSRELRSAPISVSGWSCSNDQITASISSEIRAIVNFPILSSINGGKIRVDATIGATSEIGGG</sequence>
<keyword evidence="1" id="KW-1133">Transmembrane helix</keyword>
<feature type="transmembrane region" description="Helical" evidence="1">
    <location>
        <begin position="12"/>
        <end position="32"/>
    </location>
</feature>